<dbReference type="HAMAP" id="MF_00274">
    <property type="entry name" value="DNA_YbaB_EbfC"/>
    <property type="match status" value="1"/>
</dbReference>
<evidence type="ECO:0000313" key="5">
    <source>
        <dbReference type="Proteomes" id="UP000422569"/>
    </source>
</evidence>
<keyword evidence="2" id="KW-0963">Cytoplasm</keyword>
<evidence type="ECO:0000256" key="3">
    <source>
        <dbReference type="SAM" id="Coils"/>
    </source>
</evidence>
<keyword evidence="5" id="KW-1185">Reference proteome</keyword>
<evidence type="ECO:0000256" key="2">
    <source>
        <dbReference type="HAMAP-Rule" id="MF_00274"/>
    </source>
</evidence>
<protein>
    <recommendedName>
        <fullName evidence="2">Nucleoid-associated protein F7D14_01985</fullName>
    </recommendedName>
</protein>
<dbReference type="SUPFAM" id="SSF82607">
    <property type="entry name" value="YbaB-like"/>
    <property type="match status" value="1"/>
</dbReference>
<dbReference type="EMBL" id="CP044331">
    <property type="protein sequence ID" value="QGM96376.1"/>
    <property type="molecule type" value="Genomic_DNA"/>
</dbReference>
<comment type="function">
    <text evidence="2">Binds to DNA and alters its conformation. May be involved in regulation of gene expression, nucleoid organization and DNA protection.</text>
</comment>
<comment type="subunit">
    <text evidence="2">Homodimer.</text>
</comment>
<dbReference type="InterPro" id="IPR036894">
    <property type="entry name" value="YbaB-like_sf"/>
</dbReference>
<dbReference type="InterPro" id="IPR004401">
    <property type="entry name" value="YbaB/EbfC"/>
</dbReference>
<proteinExistence type="inferred from homology"/>
<dbReference type="PIRSF" id="PIRSF004555">
    <property type="entry name" value="UCP004555"/>
    <property type="match status" value="1"/>
</dbReference>
<keyword evidence="1 2" id="KW-0238">DNA-binding</keyword>
<organism evidence="4 5">
    <name type="scientific">Methylocystis parvus</name>
    <dbReference type="NCBI Taxonomy" id="134"/>
    <lineage>
        <taxon>Bacteria</taxon>
        <taxon>Pseudomonadati</taxon>
        <taxon>Pseudomonadota</taxon>
        <taxon>Alphaproteobacteria</taxon>
        <taxon>Hyphomicrobiales</taxon>
        <taxon>Methylocystaceae</taxon>
        <taxon>Methylocystis</taxon>
    </lineage>
</organism>
<dbReference type="GO" id="GO:0043590">
    <property type="term" value="C:bacterial nucleoid"/>
    <property type="evidence" value="ECO:0007669"/>
    <property type="project" value="UniProtKB-UniRule"/>
</dbReference>
<dbReference type="AlphaFoldDB" id="A0A6B8M267"/>
<dbReference type="Proteomes" id="UP000422569">
    <property type="component" value="Chromosome"/>
</dbReference>
<keyword evidence="3" id="KW-0175">Coiled coil</keyword>
<reference evidence="4 5" key="1">
    <citation type="submission" date="2019-09" db="EMBL/GenBank/DDBJ databases">
        <title>Isolation and complete genome sequencing of Methylocystis species.</title>
        <authorList>
            <person name="Rumah B.L."/>
            <person name="Stead C.E."/>
            <person name="Stevens B.C."/>
            <person name="Minton N.P."/>
            <person name="Grosse-Honebrink A."/>
            <person name="Zhang Y."/>
        </authorList>
    </citation>
    <scope>NUCLEOTIDE SEQUENCE [LARGE SCALE GENOMIC DNA]</scope>
    <source>
        <strain evidence="4 5">BRCS2</strain>
    </source>
</reference>
<feature type="coiled-coil region" evidence="3">
    <location>
        <begin position="4"/>
        <end position="31"/>
    </location>
</feature>
<dbReference type="RefSeq" id="WP_016920220.1">
    <property type="nucleotide sequence ID" value="NZ_CP044331.1"/>
</dbReference>
<sequence>MMDFMGLMKQAQQMQAKMAEAQLELENTEVEGEAGGGLVKVTLSAKGAMKSISIDPSLVKPDEKEILEDLILTAHMQARAKADEVMAEKMKAMTGGLQLPPGFKLPFG</sequence>
<gene>
    <name evidence="4" type="ORF">F7D14_01985</name>
</gene>
<dbReference type="GO" id="GO:0003677">
    <property type="term" value="F:DNA binding"/>
    <property type="evidence" value="ECO:0007669"/>
    <property type="project" value="UniProtKB-UniRule"/>
</dbReference>
<dbReference type="PANTHER" id="PTHR33449:SF1">
    <property type="entry name" value="NUCLEOID-ASSOCIATED PROTEIN YBAB"/>
    <property type="match status" value="1"/>
</dbReference>
<comment type="similarity">
    <text evidence="2">Belongs to the YbaB/EbfC family.</text>
</comment>
<name>A0A6B8M267_9HYPH</name>
<comment type="subcellular location">
    <subcellularLocation>
        <location evidence="2">Cytoplasm</location>
        <location evidence="2">Nucleoid</location>
    </subcellularLocation>
</comment>
<dbReference type="Gene3D" id="3.30.1310.10">
    <property type="entry name" value="Nucleoid-associated protein YbaB-like domain"/>
    <property type="match status" value="1"/>
</dbReference>
<dbReference type="NCBIfam" id="TIGR00103">
    <property type="entry name" value="DNA_YbaB_EbfC"/>
    <property type="match status" value="1"/>
</dbReference>
<dbReference type="KEGG" id="mpar:F7D14_01985"/>
<dbReference type="GO" id="GO:0005829">
    <property type="term" value="C:cytosol"/>
    <property type="evidence" value="ECO:0007669"/>
    <property type="project" value="TreeGrafter"/>
</dbReference>
<dbReference type="Pfam" id="PF02575">
    <property type="entry name" value="YbaB_DNA_bd"/>
    <property type="match status" value="1"/>
</dbReference>
<dbReference type="PANTHER" id="PTHR33449">
    <property type="entry name" value="NUCLEOID-ASSOCIATED PROTEIN YBAB"/>
    <property type="match status" value="1"/>
</dbReference>
<accession>A0A6B8M267</accession>
<evidence type="ECO:0000313" key="4">
    <source>
        <dbReference type="EMBL" id="QGM96376.1"/>
    </source>
</evidence>
<evidence type="ECO:0000256" key="1">
    <source>
        <dbReference type="ARBA" id="ARBA00023125"/>
    </source>
</evidence>